<dbReference type="PROSITE" id="PS51257">
    <property type="entry name" value="PROKAR_LIPOPROTEIN"/>
    <property type="match status" value="1"/>
</dbReference>
<comment type="caution">
    <text evidence="2">The sequence shown here is derived from an EMBL/GenBank/DDBJ whole genome shotgun (WGS) entry which is preliminary data.</text>
</comment>
<protein>
    <recommendedName>
        <fullName evidence="3">Lipoprotein</fullName>
    </recommendedName>
</protein>
<evidence type="ECO:0008006" key="3">
    <source>
        <dbReference type="Google" id="ProtNLM"/>
    </source>
</evidence>
<dbReference type="EMBL" id="DSQF01000028">
    <property type="protein sequence ID" value="HGZ44388.1"/>
    <property type="molecule type" value="Genomic_DNA"/>
</dbReference>
<dbReference type="AlphaFoldDB" id="A0A832I871"/>
<feature type="signal peptide" evidence="1">
    <location>
        <begin position="1"/>
        <end position="28"/>
    </location>
</feature>
<reference evidence="2" key="1">
    <citation type="journal article" date="2020" name="mSystems">
        <title>Genome- and Community-Level Interaction Insights into Carbon Utilization and Element Cycling Functions of Hydrothermarchaeota in Hydrothermal Sediment.</title>
        <authorList>
            <person name="Zhou Z."/>
            <person name="Liu Y."/>
            <person name="Xu W."/>
            <person name="Pan J."/>
            <person name="Luo Z.H."/>
            <person name="Li M."/>
        </authorList>
    </citation>
    <scope>NUCLEOTIDE SEQUENCE [LARGE SCALE GENOMIC DNA]</scope>
    <source>
        <strain evidence="2">SpSt-381</strain>
    </source>
</reference>
<organism evidence="2">
    <name type="scientific">Eiseniibacteriota bacterium</name>
    <dbReference type="NCBI Taxonomy" id="2212470"/>
    <lineage>
        <taxon>Bacteria</taxon>
        <taxon>Candidatus Eiseniibacteriota</taxon>
    </lineage>
</organism>
<accession>A0A832I871</accession>
<gene>
    <name evidence="2" type="ORF">ENR23_13405</name>
</gene>
<name>A0A832I871_UNCEI</name>
<proteinExistence type="predicted"/>
<sequence>MTGRPRSTVHVPMLALVLVLAAAGCARKASDTPRPAAPADTSAAPEAFAAIAADVESRLATLALVEGRLDAGGGGEIRWSAWFDGPALLHLRERMDVPDVGWGETGYWWKDGVLRIYREAGVTKGMHGARAASDTLERAILLDAAGGVVHATQSVNGTASELPAERVEAVRRRAAEMADVARKTRGGTPRP</sequence>
<evidence type="ECO:0000313" key="2">
    <source>
        <dbReference type="EMBL" id="HGZ44388.1"/>
    </source>
</evidence>
<feature type="chain" id="PRO_5032915507" description="Lipoprotein" evidence="1">
    <location>
        <begin position="29"/>
        <end position="191"/>
    </location>
</feature>
<evidence type="ECO:0000256" key="1">
    <source>
        <dbReference type="SAM" id="SignalP"/>
    </source>
</evidence>
<keyword evidence="1" id="KW-0732">Signal</keyword>